<feature type="transmembrane region" description="Helical" evidence="5">
    <location>
        <begin position="178"/>
        <end position="198"/>
    </location>
</feature>
<evidence type="ECO:0000256" key="1">
    <source>
        <dbReference type="ARBA" id="ARBA00004370"/>
    </source>
</evidence>
<keyword evidence="3 5" id="KW-0472">Membrane</keyword>
<evidence type="ECO:0000313" key="8">
    <source>
        <dbReference type="RefSeq" id="XP_010767321.1"/>
    </source>
</evidence>
<evidence type="ECO:0000256" key="3">
    <source>
        <dbReference type="ARBA" id="ARBA00023136"/>
    </source>
</evidence>
<gene>
    <name evidence="8" type="primary">LOC104943569</name>
</gene>
<dbReference type="SUPFAM" id="SSF48726">
    <property type="entry name" value="Immunoglobulin"/>
    <property type="match status" value="1"/>
</dbReference>
<name>A0A6I9MZB4_9TELE</name>
<dbReference type="AlphaFoldDB" id="A0A6I9MZB4"/>
<evidence type="ECO:0008006" key="9">
    <source>
        <dbReference type="Google" id="ProtNLM"/>
    </source>
</evidence>
<evidence type="ECO:0000256" key="4">
    <source>
        <dbReference type="SAM" id="MobiDB-lite"/>
    </source>
</evidence>
<evidence type="ECO:0000256" key="5">
    <source>
        <dbReference type="SAM" id="Phobius"/>
    </source>
</evidence>
<dbReference type="GeneID" id="104943569"/>
<feature type="signal peptide" evidence="6">
    <location>
        <begin position="1"/>
        <end position="18"/>
    </location>
</feature>
<keyword evidence="5" id="KW-1133">Transmembrane helix</keyword>
<dbReference type="RefSeq" id="XP_010767321.1">
    <property type="nucleotide sequence ID" value="XM_010769019.1"/>
</dbReference>
<reference evidence="8" key="1">
    <citation type="submission" date="2025-08" db="UniProtKB">
        <authorList>
            <consortium name="RefSeq"/>
        </authorList>
    </citation>
    <scope>IDENTIFICATION</scope>
    <source>
        <tissue evidence="8">Muscle</tissue>
    </source>
</reference>
<dbReference type="InterPro" id="IPR050671">
    <property type="entry name" value="CD300_family_receptors"/>
</dbReference>
<dbReference type="InterPro" id="IPR013783">
    <property type="entry name" value="Ig-like_fold"/>
</dbReference>
<dbReference type="PANTHER" id="PTHR11860:SF87">
    <property type="entry name" value="CMRF35-LIKE MOLECULE 8"/>
    <property type="match status" value="1"/>
</dbReference>
<feature type="region of interest" description="Disordered" evidence="4">
    <location>
        <begin position="320"/>
        <end position="341"/>
    </location>
</feature>
<keyword evidence="2 5" id="KW-0812">Transmembrane</keyword>
<dbReference type="GO" id="GO:0004888">
    <property type="term" value="F:transmembrane signaling receptor activity"/>
    <property type="evidence" value="ECO:0007669"/>
    <property type="project" value="TreeGrafter"/>
</dbReference>
<proteinExistence type="predicted"/>
<evidence type="ECO:0000313" key="7">
    <source>
        <dbReference type="Proteomes" id="UP000504611"/>
    </source>
</evidence>
<organism evidence="7 8">
    <name type="scientific">Notothenia coriiceps</name>
    <name type="common">black rockcod</name>
    <dbReference type="NCBI Taxonomy" id="8208"/>
    <lineage>
        <taxon>Eukaryota</taxon>
        <taxon>Metazoa</taxon>
        <taxon>Chordata</taxon>
        <taxon>Craniata</taxon>
        <taxon>Vertebrata</taxon>
        <taxon>Euteleostomi</taxon>
        <taxon>Actinopterygii</taxon>
        <taxon>Neopterygii</taxon>
        <taxon>Teleostei</taxon>
        <taxon>Neoteleostei</taxon>
        <taxon>Acanthomorphata</taxon>
        <taxon>Eupercaria</taxon>
        <taxon>Perciformes</taxon>
        <taxon>Notothenioidei</taxon>
        <taxon>Nototheniidae</taxon>
        <taxon>Notothenia</taxon>
    </lineage>
</organism>
<dbReference type="Proteomes" id="UP000504611">
    <property type="component" value="Unplaced"/>
</dbReference>
<sequence>MNTFYALFFLLHASGIEGAAINVEGFVGGDVSFQCSHKFASKIAKYLCKAACKGIEDRLVTVQSGATAESGRITLVDSGAGAFSVSFRQLQLSDMGRYWCGVERIGFDTYTSVQLTVNEGVTNETRTVKPELSHTWTYENMSNSTQLTSVMDTSNPPILSAATNNSNGGEQNVSTGTVLFATVGTLGMLTILTLALIIRKCRESSKPQPRVCFNCTDLFGADKRKQANCANNEIVEPGKSLKNTSQRLSCTQQHPKMDPPTSASTAPDFHTYENICCSKGAAHSRFSPANNGDEQYANTVIYIKPLPPLSGGTVKGCLRKPTNEPTETTNAKDQESCTSNAPTCQSRAVTEVRPASLWFGLNLSKTE</sequence>
<feature type="chain" id="PRO_5026774275" description="CMRF35-like molecule 5" evidence="6">
    <location>
        <begin position="19"/>
        <end position="367"/>
    </location>
</feature>
<evidence type="ECO:0000256" key="6">
    <source>
        <dbReference type="SAM" id="SignalP"/>
    </source>
</evidence>
<keyword evidence="7" id="KW-1185">Reference proteome</keyword>
<dbReference type="Gene3D" id="2.60.40.10">
    <property type="entry name" value="Immunoglobulins"/>
    <property type="match status" value="1"/>
</dbReference>
<dbReference type="InterPro" id="IPR036179">
    <property type="entry name" value="Ig-like_dom_sf"/>
</dbReference>
<dbReference type="OrthoDB" id="9805957at2759"/>
<evidence type="ECO:0000256" key="2">
    <source>
        <dbReference type="ARBA" id="ARBA00022692"/>
    </source>
</evidence>
<comment type="subcellular location">
    <subcellularLocation>
        <location evidence="1">Membrane</location>
    </subcellularLocation>
</comment>
<dbReference type="PANTHER" id="PTHR11860">
    <property type="entry name" value="POLYMERIC-IMMUNOGLOBULIN RECEPTOR"/>
    <property type="match status" value="1"/>
</dbReference>
<dbReference type="GO" id="GO:0005886">
    <property type="term" value="C:plasma membrane"/>
    <property type="evidence" value="ECO:0007669"/>
    <property type="project" value="TreeGrafter"/>
</dbReference>
<protein>
    <recommendedName>
        <fullName evidence="9">CMRF35-like molecule 5</fullName>
    </recommendedName>
</protein>
<accession>A0A6I9MZB4</accession>
<dbReference type="KEGG" id="ncc:104943569"/>
<keyword evidence="6" id="KW-0732">Signal</keyword>